<sequence length="343" mass="38031">MDAWDIIQKLDGPRLSIPTALVAACGDLQIAAFLQQAAFLSATCRSTDGWFFLPQSGAPAAAPNDERGSLFQKLGSWQHMLQLGPDAQVAVRRKLRGMGLLEEKLKGIPAKLHYRVDPQKYLLFLCGDAGSKFPVIPETCFPEEPKQASWKTRDYVSNERNKGKEQIRTGLAAEPVDNQDPEPQGTPGDELEAIKDALNLSSGQLGKLAGICKGQNCKLQDAHRSLAPHIKSKGLQGQQAFLYFKKCLLQNPGRDWTWEARRNVELEAQAEQATQADKARQRFIDRLAQAGDEGIAVRNGGRIFQAPPEENPEVFLTYQKPDGTSFLSRIIDFLNAFPEFLED</sequence>
<dbReference type="HOGENOM" id="CLU_808761_0_0_4"/>
<dbReference type="RefSeq" id="WP_013106035.1">
    <property type="nucleotide sequence ID" value="NC_014145.1"/>
</dbReference>
<feature type="compositionally biased region" description="Basic and acidic residues" evidence="1">
    <location>
        <begin position="151"/>
        <end position="167"/>
    </location>
</feature>
<evidence type="ECO:0000256" key="1">
    <source>
        <dbReference type="SAM" id="MobiDB-lite"/>
    </source>
</evidence>
<name>D6CTV8_THIA3</name>
<dbReference type="AlphaFoldDB" id="D6CTV8"/>
<organism evidence="2 3">
    <name type="scientific">Thiomonas arsenitoxydans (strain DSM 22701 / CIP 110005 / 3As)</name>
    <dbReference type="NCBI Taxonomy" id="426114"/>
    <lineage>
        <taxon>Bacteria</taxon>
        <taxon>Pseudomonadati</taxon>
        <taxon>Pseudomonadota</taxon>
        <taxon>Betaproteobacteria</taxon>
        <taxon>Burkholderiales</taxon>
        <taxon>Thiomonas</taxon>
    </lineage>
</organism>
<evidence type="ECO:0000313" key="3">
    <source>
        <dbReference type="Proteomes" id="UP000002372"/>
    </source>
</evidence>
<gene>
    <name evidence="2" type="ordered locus">THI_2072</name>
</gene>
<feature type="region of interest" description="Disordered" evidence="1">
    <location>
        <begin position="151"/>
        <end position="189"/>
    </location>
</feature>
<reference evidence="3" key="2">
    <citation type="journal article" date="2010" name="PLoS Genet.">
        <title>Structure, function, and evolution of the Thiomonas spp. genome.</title>
        <authorList>
            <person name="Arsene-Ploetze F."/>
            <person name="Koechler S."/>
            <person name="Marchal M."/>
            <person name="Coppee J.Y."/>
            <person name="Chandler M."/>
            <person name="Bonnefoy V."/>
            <person name="Brochier-Armanet C."/>
            <person name="Barakat M."/>
            <person name="Barbe V."/>
            <person name="Battaglia-Brunet F."/>
            <person name="Bruneel O."/>
            <person name="Bryan C.G."/>
            <person name="Cleiss-Arnold J."/>
            <person name="Cruveiller S."/>
            <person name="Erhardt M."/>
            <person name="Heinrich-Salmeron A."/>
            <person name="Hommais F."/>
            <person name="Joulian C."/>
            <person name="Krin E."/>
            <person name="Lieutaud A."/>
            <person name="Lievremont D."/>
            <person name="Michel C."/>
            <person name="Muller D."/>
            <person name="Ortet P."/>
            <person name="Proux C."/>
            <person name="Siguier P."/>
            <person name="Roche D."/>
            <person name="Rouy Z."/>
            <person name="Salvignol G."/>
            <person name="Slyemi D."/>
            <person name="Talla E."/>
            <person name="Weiss S."/>
            <person name="Weissenbach J."/>
            <person name="Medigue C."/>
            <person name="Bertin P.N."/>
        </authorList>
    </citation>
    <scope>NUCLEOTIDE SEQUENCE [LARGE SCALE GENOMIC DNA]</scope>
    <source>
        <strain evidence="3">DSM 22701 / CIP 110005 / 3As</strain>
    </source>
</reference>
<dbReference type="eggNOG" id="ENOG503464G">
    <property type="taxonomic scope" value="Bacteria"/>
</dbReference>
<dbReference type="EMBL" id="FP475956">
    <property type="protein sequence ID" value="CAZ88727.1"/>
    <property type="molecule type" value="Genomic_DNA"/>
</dbReference>
<accession>D6CTV8</accession>
<protein>
    <submittedName>
        <fullName evidence="2">Uncharacterized protein</fullName>
    </submittedName>
</protein>
<evidence type="ECO:0000313" key="2">
    <source>
        <dbReference type="EMBL" id="CAZ88727.1"/>
    </source>
</evidence>
<proteinExistence type="predicted"/>
<dbReference type="OrthoDB" id="8894560at2"/>
<dbReference type="KEGG" id="thi:THI_2072"/>
<reference key="1">
    <citation type="submission" date="2009-07" db="EMBL/GenBank/DDBJ databases">
        <authorList>
            <person name="Genoscope - CEA"/>
        </authorList>
    </citation>
    <scope>NUCLEOTIDE SEQUENCE</scope>
    <source>
        <strain>3As</strain>
    </source>
</reference>
<dbReference type="Proteomes" id="UP000002372">
    <property type="component" value="Chromosome"/>
</dbReference>